<dbReference type="PROSITE" id="PS50109">
    <property type="entry name" value="HIS_KIN"/>
    <property type="match status" value="1"/>
</dbReference>
<keyword evidence="6" id="KW-1185">Reference proteome</keyword>
<dbReference type="AlphaFoldDB" id="A0AAP2GT67"/>
<dbReference type="SUPFAM" id="SSF55874">
    <property type="entry name" value="ATPase domain of HSP90 chaperone/DNA topoisomerase II/histidine kinase"/>
    <property type="match status" value="1"/>
</dbReference>
<dbReference type="GO" id="GO:0000155">
    <property type="term" value="F:phosphorelay sensor kinase activity"/>
    <property type="evidence" value="ECO:0007669"/>
    <property type="project" value="TreeGrafter"/>
</dbReference>
<dbReference type="PANTHER" id="PTHR43547">
    <property type="entry name" value="TWO-COMPONENT HISTIDINE KINASE"/>
    <property type="match status" value="1"/>
</dbReference>
<organism evidence="5 6">
    <name type="scientific">Dawidia cretensis</name>
    <dbReference type="NCBI Taxonomy" id="2782350"/>
    <lineage>
        <taxon>Bacteria</taxon>
        <taxon>Pseudomonadati</taxon>
        <taxon>Bacteroidota</taxon>
        <taxon>Cytophagia</taxon>
        <taxon>Cytophagales</taxon>
        <taxon>Chryseotaleaceae</taxon>
        <taxon>Dawidia</taxon>
    </lineage>
</organism>
<evidence type="ECO:0000256" key="1">
    <source>
        <dbReference type="ARBA" id="ARBA00000085"/>
    </source>
</evidence>
<evidence type="ECO:0000259" key="4">
    <source>
        <dbReference type="PROSITE" id="PS50109"/>
    </source>
</evidence>
<keyword evidence="3" id="KW-0597">Phosphoprotein</keyword>
<dbReference type="CDD" id="cd00075">
    <property type="entry name" value="HATPase"/>
    <property type="match status" value="1"/>
</dbReference>
<dbReference type="Gene3D" id="3.30.450.20">
    <property type="entry name" value="PAS domain"/>
    <property type="match status" value="1"/>
</dbReference>
<keyword evidence="5" id="KW-0808">Transferase</keyword>
<protein>
    <recommendedName>
        <fullName evidence="2">histidine kinase</fullName>
        <ecNumber evidence="2">2.7.13.3</ecNumber>
    </recommendedName>
</protein>
<dbReference type="EC" id="2.7.13.3" evidence="2"/>
<evidence type="ECO:0000256" key="3">
    <source>
        <dbReference type="ARBA" id="ARBA00022553"/>
    </source>
</evidence>
<evidence type="ECO:0000313" key="5">
    <source>
        <dbReference type="EMBL" id="MBT1707908.1"/>
    </source>
</evidence>
<evidence type="ECO:0000313" key="6">
    <source>
        <dbReference type="Proteomes" id="UP001319080"/>
    </source>
</evidence>
<dbReference type="InterPro" id="IPR004358">
    <property type="entry name" value="Sig_transdc_His_kin-like_C"/>
</dbReference>
<dbReference type="InterPro" id="IPR003594">
    <property type="entry name" value="HATPase_dom"/>
</dbReference>
<dbReference type="InterPro" id="IPR036890">
    <property type="entry name" value="HATPase_C_sf"/>
</dbReference>
<dbReference type="Gene3D" id="3.30.565.10">
    <property type="entry name" value="Histidine kinase-like ATPase, C-terminal domain"/>
    <property type="match status" value="1"/>
</dbReference>
<evidence type="ECO:0000256" key="2">
    <source>
        <dbReference type="ARBA" id="ARBA00012438"/>
    </source>
</evidence>
<reference evidence="5 6" key="1">
    <citation type="submission" date="2021-05" db="EMBL/GenBank/DDBJ databases">
        <title>A Polyphasic approach of four new species of the genus Ohtaekwangia: Ohtaekwangia histidinii sp. nov., Ohtaekwangia cretensis sp. nov., Ohtaekwangia indiensis sp. nov., Ohtaekwangia reichenbachii sp. nov. from diverse environment.</title>
        <authorList>
            <person name="Octaviana S."/>
        </authorList>
    </citation>
    <scope>NUCLEOTIDE SEQUENCE [LARGE SCALE GENOMIC DNA]</scope>
    <source>
        <strain evidence="5 6">PWU5</strain>
    </source>
</reference>
<sequence length="355" mass="39997">MVEFSLDIVERIGELSPDGYVVYDYKSNIVEYANKAFSQLVNKEAHAGYSLQSLRDIVMEDDEFIKTCVRQLVKARVVSNIEARLKDNRFVAVEGYLLSDHQLMLIVRDITKSKEFLTYISDFGARKDAILDMVSHNLSGPLQLTNDLLNALDQTIRTQQYHTLEHHTQLIRQNTQHCIEIINSFLKEEHLASARIFVESVRFDALQKINVVIERMLAFDKEKQILLESAEDSLFVTSDDVKFFQVVHNVLSNAVKFTPARGVVRVVVDTSDDTFTVSVEDNGIGIPDPLQPHIFERNTAASRPGLKGEKSIGMGLFIVKELVTLMGGNVTFSSKENVGTSVVITLPKARFGVHH</sequence>
<comment type="caution">
    <text evidence="5">The sequence shown here is derived from an EMBL/GenBank/DDBJ whole genome shotgun (WGS) entry which is preliminary data.</text>
</comment>
<dbReference type="RefSeq" id="WP_254083499.1">
    <property type="nucleotide sequence ID" value="NZ_JAHESE010000004.1"/>
</dbReference>
<dbReference type="Proteomes" id="UP001319080">
    <property type="component" value="Unassembled WGS sequence"/>
</dbReference>
<dbReference type="EMBL" id="JAHESE010000004">
    <property type="protein sequence ID" value="MBT1707908.1"/>
    <property type="molecule type" value="Genomic_DNA"/>
</dbReference>
<keyword evidence="5" id="KW-0418">Kinase</keyword>
<accession>A0AAP2GT67</accession>
<dbReference type="PANTHER" id="PTHR43547:SF2">
    <property type="entry name" value="HYBRID SIGNAL TRANSDUCTION HISTIDINE KINASE C"/>
    <property type="match status" value="1"/>
</dbReference>
<dbReference type="Gene3D" id="1.10.287.130">
    <property type="match status" value="1"/>
</dbReference>
<dbReference type="SMART" id="SM00387">
    <property type="entry name" value="HATPase_c"/>
    <property type="match status" value="1"/>
</dbReference>
<feature type="domain" description="Histidine kinase" evidence="4">
    <location>
        <begin position="133"/>
        <end position="350"/>
    </location>
</feature>
<dbReference type="InterPro" id="IPR005467">
    <property type="entry name" value="His_kinase_dom"/>
</dbReference>
<gene>
    <name evidence="5" type="ORF">KK062_06735</name>
</gene>
<name>A0AAP2GT67_9BACT</name>
<comment type="catalytic activity">
    <reaction evidence="1">
        <text>ATP + protein L-histidine = ADP + protein N-phospho-L-histidine.</text>
        <dbReference type="EC" id="2.7.13.3"/>
    </reaction>
</comment>
<dbReference type="PRINTS" id="PR00344">
    <property type="entry name" value="BCTRLSENSOR"/>
</dbReference>
<dbReference type="Pfam" id="PF02518">
    <property type="entry name" value="HATPase_c"/>
    <property type="match status" value="1"/>
</dbReference>
<proteinExistence type="predicted"/>